<evidence type="ECO:0000313" key="2">
    <source>
        <dbReference type="Proteomes" id="UP000267003"/>
    </source>
</evidence>
<keyword evidence="2" id="KW-1185">Reference proteome</keyword>
<dbReference type="EMBL" id="RAWK01000103">
    <property type="protein sequence ID" value="RKH64607.1"/>
    <property type="molecule type" value="Genomic_DNA"/>
</dbReference>
<comment type="caution">
    <text evidence="1">The sequence shown here is derived from an EMBL/GenBank/DDBJ whole genome shotgun (WGS) entry which is preliminary data.</text>
</comment>
<proteinExistence type="predicted"/>
<sequence length="163" mass="17190">MDVTRQVMCLGLAWLLTGCATGTGTVVEGSLQPRHFRFVTVVSKTEPGAGGWREACLHVPLRRDTGEVFMCTLGVGMPLETELLGAISPELAQRISADCVNLAAQTVLAATTPATSLGLACKELRDAFTLALNGAVRGSRVAQACHKVTTPVRAGARSHDAFR</sequence>
<accession>A0A3A8Q7J1</accession>
<dbReference type="Proteomes" id="UP000267003">
    <property type="component" value="Unassembled WGS sequence"/>
</dbReference>
<reference evidence="2" key="1">
    <citation type="submission" date="2018-09" db="EMBL/GenBank/DDBJ databases">
        <authorList>
            <person name="Livingstone P.G."/>
            <person name="Whitworth D.E."/>
        </authorList>
    </citation>
    <scope>NUCLEOTIDE SEQUENCE [LARGE SCALE GENOMIC DNA]</scope>
    <source>
        <strain evidence="2">AB050A</strain>
    </source>
</reference>
<name>A0A3A8Q7J1_9BACT</name>
<organism evidence="1 2">
    <name type="scientific">Corallococcus aberystwythensis</name>
    <dbReference type="NCBI Taxonomy" id="2316722"/>
    <lineage>
        <taxon>Bacteria</taxon>
        <taxon>Pseudomonadati</taxon>
        <taxon>Myxococcota</taxon>
        <taxon>Myxococcia</taxon>
        <taxon>Myxococcales</taxon>
        <taxon>Cystobacterineae</taxon>
        <taxon>Myxococcaceae</taxon>
        <taxon>Corallococcus</taxon>
    </lineage>
</organism>
<dbReference type="PROSITE" id="PS51257">
    <property type="entry name" value="PROKAR_LIPOPROTEIN"/>
    <property type="match status" value="1"/>
</dbReference>
<protein>
    <recommendedName>
        <fullName evidence="3">Lipoprotein</fullName>
    </recommendedName>
</protein>
<dbReference type="AlphaFoldDB" id="A0A3A8Q7J1"/>
<evidence type="ECO:0000313" key="1">
    <source>
        <dbReference type="EMBL" id="RKH64607.1"/>
    </source>
</evidence>
<gene>
    <name evidence="1" type="ORF">D7W81_18330</name>
</gene>
<evidence type="ECO:0008006" key="3">
    <source>
        <dbReference type="Google" id="ProtNLM"/>
    </source>
</evidence>